<dbReference type="PROSITE" id="PS50008">
    <property type="entry name" value="PIPLC_Y_DOMAIN"/>
    <property type="match status" value="1"/>
</dbReference>
<keyword evidence="5" id="KW-0807">Transducer</keyword>
<feature type="compositionally biased region" description="Low complexity" evidence="7">
    <location>
        <begin position="7"/>
        <end position="18"/>
    </location>
</feature>
<evidence type="ECO:0000313" key="11">
    <source>
        <dbReference type="Proteomes" id="UP001174997"/>
    </source>
</evidence>
<dbReference type="SMART" id="SM00148">
    <property type="entry name" value="PLCXc"/>
    <property type="match status" value="1"/>
</dbReference>
<dbReference type="SMART" id="SM00239">
    <property type="entry name" value="C2"/>
    <property type="match status" value="1"/>
</dbReference>
<dbReference type="PANTHER" id="PTHR10336">
    <property type="entry name" value="PHOSPHOINOSITIDE-SPECIFIC PHOSPHOLIPASE C FAMILY PROTEIN"/>
    <property type="match status" value="1"/>
</dbReference>
<dbReference type="AlphaFoldDB" id="A0AA40DA65"/>
<keyword evidence="2 6" id="KW-0378">Hydrolase</keyword>
<dbReference type="Pfam" id="PF00388">
    <property type="entry name" value="PI-PLC-X"/>
    <property type="match status" value="1"/>
</dbReference>
<keyword evidence="3 6" id="KW-0442">Lipid degradation</keyword>
<evidence type="ECO:0000256" key="2">
    <source>
        <dbReference type="ARBA" id="ARBA00022801"/>
    </source>
</evidence>
<accession>A0AA40DA65</accession>
<sequence length="1126" mass="125782">MSVSTDSPRPLLSSASSPMIPDLLQSRRSSRPSQVRTDLVPPSHAQLVVIPPSAVSNSSASTLWPSSQHGSPNQSMEAIASLTTASSLQGSPDSLEPGQEKGLELVTPLQLPEAIVSKQPDQTTVSLSRRTSNTSLGGSNLKSPLGSTTAMAEASKSMSLIRRTSSSLRHKANGLFPRRGSSTHPRSRDGSVGPGVMRRRGSMSNPSTPYDNISPFETDSDDDVVLMGVDEVFGGDGALREPSPLASSPLAASFGSVPTSLRQGTPLTKITKKNNRKRIVLTLDPDSAKIWWDRTKASKCVYVDDIKEIRMAGDIGQYLLDAKLEEKDRPRFFSLMYAVPGKPGQTKWLHLITDTDKAFHDWTQTLGAFSQYRQDFAASLMAFNDDAVRVYWDREMEKRFGVVRSKEAEQIEFADVERVCRNLHIHASTDSLRRIFDTIKGKSLSYSQSSNSGLNFDEFLEFVRTMKVREDIRRVYRAHTADQESGMTRLEFLQFLRLVQCENVDEDLANWEATFVRFARRGKAKDVESPGEADLVMSETAFASYLSSASNAVIPKAPQKYDLNRPINEYYISSSHNTYLLGRQVVGMSSVEGYISALMGGCRCVEVDCWDGADDQPVVSHGHTMTTRISFVEVIKTINKYAFVKSRFPLWISLEVRCNQATQVNMAKIMIEIFGDKLVQKPLESFTDRLPTPSDLLERILIKVKKPQQPEPVERIGRRRGNSMPSPFQRPLPDNGPVPSSPLLSPTAMARTNRINTITEGKVHETPSSSPSECDSESEKDSARKVVNSKINPVLGALGVYCVGIQFDGFDTPEAKSFNHIFSFKEKTFAEKNQPGPSKQALYRHNMRHLMRVYPNGGRITSSNFDPLIYWKRGVQMAALNWQTFDLGMQLNQAMFAGGTDQSGYVLKPLEGRQIQLMPNLTADECVGKRPRKRVSFDIDVISAQQLMRPVNLGEKRTLDPYVEVEVFLADDKRNKNNAVSNVTVEESKRTYRSKFVRDNGFNPEFNMSCSFDLTTKYPDLIFVRFKVKQAEPKGYNDKSPPLATYTAKLSNLKQGYRTIPLLNKEGEQFLFSTLFVKIRKGPVEVFMADYQEETPKNGNRLKNIGRNVFNQSNTSPKSSMDSGRS</sequence>
<dbReference type="SUPFAM" id="SSF47473">
    <property type="entry name" value="EF-hand"/>
    <property type="match status" value="1"/>
</dbReference>
<dbReference type="InterPro" id="IPR001711">
    <property type="entry name" value="PLipase_C_Pinositol-sp_Y"/>
</dbReference>
<evidence type="ECO:0000256" key="7">
    <source>
        <dbReference type="SAM" id="MobiDB-lite"/>
    </source>
</evidence>
<feature type="region of interest" description="Disordered" evidence="7">
    <location>
        <begin position="115"/>
        <end position="217"/>
    </location>
</feature>
<dbReference type="InterPro" id="IPR011993">
    <property type="entry name" value="PH-like_dom_sf"/>
</dbReference>
<gene>
    <name evidence="10" type="ORF">QBC41DRAFT_117451</name>
</gene>
<evidence type="ECO:0000259" key="9">
    <source>
        <dbReference type="PROSITE" id="PS50008"/>
    </source>
</evidence>
<dbReference type="Gene3D" id="1.10.238.10">
    <property type="entry name" value="EF-hand"/>
    <property type="match status" value="1"/>
</dbReference>
<evidence type="ECO:0000256" key="4">
    <source>
        <dbReference type="ARBA" id="ARBA00023098"/>
    </source>
</evidence>
<dbReference type="Gene3D" id="3.20.20.190">
    <property type="entry name" value="Phosphatidylinositol (PI) phosphodiesterase"/>
    <property type="match status" value="1"/>
</dbReference>
<evidence type="ECO:0000256" key="3">
    <source>
        <dbReference type="ARBA" id="ARBA00022963"/>
    </source>
</evidence>
<protein>
    <recommendedName>
        <fullName evidence="1 6">Phosphoinositide phospholipase C</fullName>
        <ecNumber evidence="1 6">3.1.4.11</ecNumber>
    </recommendedName>
</protein>
<dbReference type="InterPro" id="IPR001192">
    <property type="entry name" value="PI-PLC_fam"/>
</dbReference>
<dbReference type="Gene3D" id="2.30.29.30">
    <property type="entry name" value="Pleckstrin-homology domain (PH domain)/Phosphotyrosine-binding domain (PTB)"/>
    <property type="match status" value="1"/>
</dbReference>
<keyword evidence="4 6" id="KW-0443">Lipid metabolism</keyword>
<feature type="compositionally biased region" description="Polar residues" evidence="7">
    <location>
        <begin position="1109"/>
        <end position="1126"/>
    </location>
</feature>
<dbReference type="EC" id="3.1.4.11" evidence="1 6"/>
<dbReference type="SUPFAM" id="SSF51695">
    <property type="entry name" value="PLC-like phosphodiesterases"/>
    <property type="match status" value="1"/>
</dbReference>
<dbReference type="SUPFAM" id="SSF50729">
    <property type="entry name" value="PH domain-like"/>
    <property type="match status" value="1"/>
</dbReference>
<evidence type="ECO:0000256" key="5">
    <source>
        <dbReference type="ARBA" id="ARBA00023224"/>
    </source>
</evidence>
<proteinExistence type="predicted"/>
<dbReference type="GO" id="GO:0016042">
    <property type="term" value="P:lipid catabolic process"/>
    <property type="evidence" value="ECO:0007669"/>
    <property type="project" value="UniProtKB-KW"/>
</dbReference>
<feature type="domain" description="C2" evidence="8">
    <location>
        <begin position="913"/>
        <end position="1064"/>
    </location>
</feature>
<comment type="catalytic activity">
    <reaction evidence="6">
        <text>a 1,2-diacyl-sn-glycero-3-phospho-(1D-myo-inositol-4,5-bisphosphate) + H2O = 1D-myo-inositol 1,4,5-trisphosphate + a 1,2-diacyl-sn-glycerol + H(+)</text>
        <dbReference type="Rhea" id="RHEA:33179"/>
        <dbReference type="ChEBI" id="CHEBI:15377"/>
        <dbReference type="ChEBI" id="CHEBI:15378"/>
        <dbReference type="ChEBI" id="CHEBI:17815"/>
        <dbReference type="ChEBI" id="CHEBI:58456"/>
        <dbReference type="ChEBI" id="CHEBI:203600"/>
        <dbReference type="EC" id="3.1.4.11"/>
    </reaction>
</comment>
<dbReference type="Pfam" id="PF00168">
    <property type="entry name" value="C2"/>
    <property type="match status" value="1"/>
</dbReference>
<dbReference type="CDD" id="cd08598">
    <property type="entry name" value="PI-PLC1c_yeast"/>
    <property type="match status" value="1"/>
</dbReference>
<feature type="region of interest" description="Disordered" evidence="7">
    <location>
        <begin position="1097"/>
        <end position="1126"/>
    </location>
</feature>
<dbReference type="PROSITE" id="PS50004">
    <property type="entry name" value="C2"/>
    <property type="match status" value="1"/>
</dbReference>
<dbReference type="PRINTS" id="PR00390">
    <property type="entry name" value="PHPHLIPASEC"/>
</dbReference>
<dbReference type="PROSITE" id="PS50007">
    <property type="entry name" value="PIPLC_X_DOMAIN"/>
    <property type="match status" value="1"/>
</dbReference>
<dbReference type="SMART" id="SM00149">
    <property type="entry name" value="PLCYc"/>
    <property type="match status" value="1"/>
</dbReference>
<reference evidence="10" key="1">
    <citation type="submission" date="2023-06" db="EMBL/GenBank/DDBJ databases">
        <title>Genome-scale phylogeny and comparative genomics of the fungal order Sordariales.</title>
        <authorList>
            <consortium name="Lawrence Berkeley National Laboratory"/>
            <person name="Hensen N."/>
            <person name="Bonometti L."/>
            <person name="Westerberg I."/>
            <person name="Brannstrom I.O."/>
            <person name="Guillou S."/>
            <person name="Cros-Aarteil S."/>
            <person name="Calhoun S."/>
            <person name="Haridas S."/>
            <person name="Kuo A."/>
            <person name="Mondo S."/>
            <person name="Pangilinan J."/>
            <person name="Riley R."/>
            <person name="Labutti K."/>
            <person name="Andreopoulos B."/>
            <person name="Lipzen A."/>
            <person name="Chen C."/>
            <person name="Yanf M."/>
            <person name="Daum C."/>
            <person name="Ng V."/>
            <person name="Clum A."/>
            <person name="Steindorff A."/>
            <person name="Ohm R."/>
            <person name="Martin F."/>
            <person name="Silar P."/>
            <person name="Natvig D."/>
            <person name="Lalanne C."/>
            <person name="Gautier V."/>
            <person name="Ament-Velasquez S.L."/>
            <person name="Kruys A."/>
            <person name="Hutchinson M.I."/>
            <person name="Powell A.J."/>
            <person name="Barry K."/>
            <person name="Miller A.N."/>
            <person name="Grigoriev I.V."/>
            <person name="Debuchy R."/>
            <person name="Gladieux P."/>
            <person name="Thoren M.H."/>
            <person name="Johannesson H."/>
        </authorList>
    </citation>
    <scope>NUCLEOTIDE SEQUENCE</scope>
    <source>
        <strain evidence="10">CBS 307.81</strain>
    </source>
</reference>
<evidence type="ECO:0000256" key="1">
    <source>
        <dbReference type="ARBA" id="ARBA00012368"/>
    </source>
</evidence>
<dbReference type="GO" id="GO:0004435">
    <property type="term" value="F:phosphatidylinositol-4,5-bisphosphate phospholipase C activity"/>
    <property type="evidence" value="ECO:0007669"/>
    <property type="project" value="UniProtKB-EC"/>
</dbReference>
<feature type="compositionally biased region" description="Polar residues" evidence="7">
    <location>
        <begin position="202"/>
        <end position="217"/>
    </location>
</feature>
<evidence type="ECO:0000256" key="6">
    <source>
        <dbReference type="RuleBase" id="RU361133"/>
    </source>
</evidence>
<dbReference type="GO" id="GO:0048015">
    <property type="term" value="P:phosphatidylinositol-mediated signaling"/>
    <property type="evidence" value="ECO:0007669"/>
    <property type="project" value="TreeGrafter"/>
</dbReference>
<dbReference type="PANTHER" id="PTHR10336:SF36">
    <property type="entry name" value="1-PHOSPHATIDYLINOSITOL 4,5-BISPHOSPHATE PHOSPHODIESTERASE BETA-4"/>
    <property type="match status" value="1"/>
</dbReference>
<name>A0AA40DA65_9PEZI</name>
<dbReference type="InterPro" id="IPR037755">
    <property type="entry name" value="Plc1_PH"/>
</dbReference>
<dbReference type="InterPro" id="IPR017946">
    <property type="entry name" value="PLC-like_Pdiesterase_TIM-brl"/>
</dbReference>
<dbReference type="CDD" id="cd13360">
    <property type="entry name" value="PH_PLC_fungal"/>
    <property type="match status" value="1"/>
</dbReference>
<feature type="region of interest" description="Disordered" evidence="7">
    <location>
        <begin position="708"/>
        <end position="740"/>
    </location>
</feature>
<dbReference type="SUPFAM" id="SSF49562">
    <property type="entry name" value="C2 domain (Calcium/lipid-binding domain, CaLB)"/>
    <property type="match status" value="1"/>
</dbReference>
<comment type="caution">
    <text evidence="10">The sequence shown here is derived from an EMBL/GenBank/DDBJ whole genome shotgun (WGS) entry which is preliminary data.</text>
</comment>
<dbReference type="GO" id="GO:0051209">
    <property type="term" value="P:release of sequestered calcium ion into cytosol"/>
    <property type="evidence" value="ECO:0007669"/>
    <property type="project" value="TreeGrafter"/>
</dbReference>
<dbReference type="Pfam" id="PF00387">
    <property type="entry name" value="PI-PLC-Y"/>
    <property type="match status" value="1"/>
</dbReference>
<dbReference type="InterPro" id="IPR011992">
    <property type="entry name" value="EF-hand-dom_pair"/>
</dbReference>
<feature type="compositionally biased region" description="Pro residues" evidence="7">
    <location>
        <begin position="728"/>
        <end position="740"/>
    </location>
</feature>
<feature type="domain" description="PI-PLC Y-box" evidence="9">
    <location>
        <begin position="795"/>
        <end position="909"/>
    </location>
</feature>
<dbReference type="Gene3D" id="2.60.40.150">
    <property type="entry name" value="C2 domain"/>
    <property type="match status" value="1"/>
</dbReference>
<dbReference type="InterPro" id="IPR035892">
    <property type="entry name" value="C2_domain_sf"/>
</dbReference>
<dbReference type="Proteomes" id="UP001174997">
    <property type="component" value="Unassembled WGS sequence"/>
</dbReference>
<dbReference type="InterPro" id="IPR000909">
    <property type="entry name" value="PLipase_C_PInositol-sp_X_dom"/>
</dbReference>
<feature type="region of interest" description="Disordered" evidence="7">
    <location>
        <begin position="1"/>
        <end position="44"/>
    </location>
</feature>
<evidence type="ECO:0000313" key="10">
    <source>
        <dbReference type="EMBL" id="KAK0668854.1"/>
    </source>
</evidence>
<feature type="region of interest" description="Disordered" evidence="7">
    <location>
        <begin position="758"/>
        <end position="781"/>
    </location>
</feature>
<dbReference type="CDD" id="cd00275">
    <property type="entry name" value="C2_PLC_like"/>
    <property type="match status" value="1"/>
</dbReference>
<dbReference type="InterPro" id="IPR000008">
    <property type="entry name" value="C2_dom"/>
</dbReference>
<dbReference type="EMBL" id="JAULSY010000050">
    <property type="protein sequence ID" value="KAK0668854.1"/>
    <property type="molecule type" value="Genomic_DNA"/>
</dbReference>
<keyword evidence="11" id="KW-1185">Reference proteome</keyword>
<organism evidence="10 11">
    <name type="scientific">Cercophora samala</name>
    <dbReference type="NCBI Taxonomy" id="330535"/>
    <lineage>
        <taxon>Eukaryota</taxon>
        <taxon>Fungi</taxon>
        <taxon>Dikarya</taxon>
        <taxon>Ascomycota</taxon>
        <taxon>Pezizomycotina</taxon>
        <taxon>Sordariomycetes</taxon>
        <taxon>Sordariomycetidae</taxon>
        <taxon>Sordariales</taxon>
        <taxon>Lasiosphaeriaceae</taxon>
        <taxon>Cercophora</taxon>
    </lineage>
</organism>
<evidence type="ECO:0000259" key="8">
    <source>
        <dbReference type="PROSITE" id="PS50004"/>
    </source>
</evidence>
<feature type="compositionally biased region" description="Polar residues" evidence="7">
    <location>
        <begin position="119"/>
        <end position="167"/>
    </location>
</feature>